<keyword evidence="2" id="KW-1185">Reference proteome</keyword>
<accession>A0ABU5ZB74</accession>
<dbReference type="RefSeq" id="WP_298824033.1">
    <property type="nucleotide sequence ID" value="NZ_CAUPXI010000033.1"/>
</dbReference>
<evidence type="ECO:0000313" key="2">
    <source>
        <dbReference type="Proteomes" id="UP001311730"/>
    </source>
</evidence>
<organism evidence="1 2">
    <name type="scientific">Capnocytophaga gingivalis</name>
    <dbReference type="NCBI Taxonomy" id="1017"/>
    <lineage>
        <taxon>Bacteria</taxon>
        <taxon>Pseudomonadati</taxon>
        <taxon>Bacteroidota</taxon>
        <taxon>Flavobacteriia</taxon>
        <taxon>Flavobacteriales</taxon>
        <taxon>Flavobacteriaceae</taxon>
        <taxon>Capnocytophaga</taxon>
    </lineage>
</organism>
<sequence length="210" mass="25105">MKRVVFFIFFILLFSHCGRPNYPKIDASFERLDTSLLAYIDEQGHFLPDGSYIEIEERENTEEKPYYICYRTPSNSYYTVIKEYYHNGNIYRKYISLNTRNNLFNTDYYFKENGEIEKIVNHDIECPFTFDKILTFCKKKGIRNIPKGAINYTLPKNTTTILKMSYKENTIWFIEWKKTNGSSELFFIDGNTGKLIEHRHGYWSFGDRIN</sequence>
<proteinExistence type="predicted"/>
<comment type="caution">
    <text evidence="1">The sequence shown here is derived from an EMBL/GenBank/DDBJ whole genome shotgun (WGS) entry which is preliminary data.</text>
</comment>
<evidence type="ECO:0008006" key="3">
    <source>
        <dbReference type="Google" id="ProtNLM"/>
    </source>
</evidence>
<dbReference type="Proteomes" id="UP001311730">
    <property type="component" value="Unassembled WGS sequence"/>
</dbReference>
<dbReference type="PROSITE" id="PS50890">
    <property type="entry name" value="PUA"/>
    <property type="match status" value="1"/>
</dbReference>
<protein>
    <recommendedName>
        <fullName evidence="3">PepSY domain-containing protein</fullName>
    </recommendedName>
</protein>
<reference evidence="1 2" key="1">
    <citation type="submission" date="2023-12" db="EMBL/GenBank/DDBJ databases">
        <title>Genomic sequences of Capnocytophaga and Parvimonas strains.</title>
        <authorList>
            <person name="Watt R.M."/>
            <person name="Wang M."/>
            <person name="Yang T."/>
            <person name="Tong W.M."/>
        </authorList>
    </citation>
    <scope>NUCLEOTIDE SEQUENCE [LARGE SCALE GENOMIC DNA]</scope>
    <source>
        <strain evidence="1 2">CCUG 13096</strain>
    </source>
</reference>
<gene>
    <name evidence="1" type="ORF">VJJ08_06700</name>
</gene>
<dbReference type="EMBL" id="JAYKBW010000007">
    <property type="protein sequence ID" value="MEB3074982.1"/>
    <property type="molecule type" value="Genomic_DNA"/>
</dbReference>
<name>A0ABU5ZB74_9FLAO</name>
<evidence type="ECO:0000313" key="1">
    <source>
        <dbReference type="EMBL" id="MEB3074982.1"/>
    </source>
</evidence>